<proteinExistence type="predicted"/>
<accession>A0A7J9GIA5</accession>
<protein>
    <submittedName>
        <fullName evidence="1">Uncharacterized protein</fullName>
    </submittedName>
</protein>
<reference evidence="1 2" key="1">
    <citation type="journal article" date="2019" name="Genome Biol. Evol.">
        <title>Insights into the evolution of the New World diploid cottons (Gossypium, subgenus Houzingenia) based on genome sequencing.</title>
        <authorList>
            <person name="Grover C.E."/>
            <person name="Arick M.A. 2nd"/>
            <person name="Thrash A."/>
            <person name="Conover J.L."/>
            <person name="Sanders W.S."/>
            <person name="Peterson D.G."/>
            <person name="Frelichowski J.E."/>
            <person name="Scheffler J.A."/>
            <person name="Scheffler B.E."/>
            <person name="Wendel J.F."/>
        </authorList>
    </citation>
    <scope>NUCLEOTIDE SEQUENCE [LARGE SCALE GENOMIC DNA]</scope>
    <source>
        <strain evidence="1">0</strain>
        <tissue evidence="1">Leaf</tissue>
    </source>
</reference>
<organism evidence="1 2">
    <name type="scientific">Gossypium harknessii</name>
    <dbReference type="NCBI Taxonomy" id="34285"/>
    <lineage>
        <taxon>Eukaryota</taxon>
        <taxon>Viridiplantae</taxon>
        <taxon>Streptophyta</taxon>
        <taxon>Embryophyta</taxon>
        <taxon>Tracheophyta</taxon>
        <taxon>Spermatophyta</taxon>
        <taxon>Magnoliopsida</taxon>
        <taxon>eudicotyledons</taxon>
        <taxon>Gunneridae</taxon>
        <taxon>Pentapetalae</taxon>
        <taxon>rosids</taxon>
        <taxon>malvids</taxon>
        <taxon>Malvales</taxon>
        <taxon>Malvaceae</taxon>
        <taxon>Malvoideae</taxon>
        <taxon>Gossypium</taxon>
    </lineage>
</organism>
<gene>
    <name evidence="1" type="ORF">Gohar_007318</name>
</gene>
<dbReference type="EMBL" id="JABFAD010000004">
    <property type="protein sequence ID" value="MBA0796555.1"/>
    <property type="molecule type" value="Genomic_DNA"/>
</dbReference>
<dbReference type="AlphaFoldDB" id="A0A7J9GIA5"/>
<name>A0A7J9GIA5_9ROSI</name>
<sequence>MQRAAAVSMINGMRTAPADIEDDDLGW</sequence>
<comment type="caution">
    <text evidence="1">The sequence shown here is derived from an EMBL/GenBank/DDBJ whole genome shotgun (WGS) entry which is preliminary data.</text>
</comment>
<dbReference type="Proteomes" id="UP000593560">
    <property type="component" value="Unassembled WGS sequence"/>
</dbReference>
<evidence type="ECO:0000313" key="1">
    <source>
        <dbReference type="EMBL" id="MBA0796555.1"/>
    </source>
</evidence>
<evidence type="ECO:0000313" key="2">
    <source>
        <dbReference type="Proteomes" id="UP000593560"/>
    </source>
</evidence>
<feature type="non-terminal residue" evidence="1">
    <location>
        <position position="27"/>
    </location>
</feature>
<keyword evidence="2" id="KW-1185">Reference proteome</keyword>